<dbReference type="SUPFAM" id="SSF50630">
    <property type="entry name" value="Acid proteases"/>
    <property type="match status" value="1"/>
</dbReference>
<evidence type="ECO:0000313" key="1">
    <source>
        <dbReference type="EMBL" id="KAA8497515.1"/>
    </source>
</evidence>
<dbReference type="AlphaFoldDB" id="A0A5J4Z2I7"/>
<proteinExistence type="predicted"/>
<dbReference type="Gene3D" id="2.40.70.10">
    <property type="entry name" value="Acid Proteases"/>
    <property type="match status" value="1"/>
</dbReference>
<comment type="caution">
    <text evidence="1">The sequence shown here is derived from an EMBL/GenBank/DDBJ whole genome shotgun (WGS) entry which is preliminary data.</text>
</comment>
<reference evidence="2" key="1">
    <citation type="journal article" date="2019" name="Nat. Commun.">
        <title>Expansion of phycobilisome linker gene families in mesophilic red algae.</title>
        <authorList>
            <person name="Lee J."/>
            <person name="Kim D."/>
            <person name="Bhattacharya D."/>
            <person name="Yoon H.S."/>
        </authorList>
    </citation>
    <scope>NUCLEOTIDE SEQUENCE [LARGE SCALE GENOMIC DNA]</scope>
    <source>
        <strain evidence="2">CCMP 1328</strain>
    </source>
</reference>
<sequence length="281" mass="31177">MLWYMDLGPKPQQFEGFLGMLMEQCCPGTAYYQACDELAARVLDSRSIQEYEATFSALMLRLPRLTEDEKMDKFKCGLATQIRAFMQLAEPKRLRETIRQAVNTDVALHPERARTASAVSMRCHFRRGHIACECTATAVHSMEVEDSDLELNVLEDRHSDTKMGPGDGHAWFASFWTLYHITAPVVPSTGPSGRMGNDRYTVGHRGTQNGLLRTIAMVNRCMVYAIVDSGASHTFISAETAARCGTIPIKKGSGKPRLAHSDEMEAYGRSFADIAAAVAIF</sequence>
<dbReference type="EMBL" id="VRMN01000001">
    <property type="protein sequence ID" value="KAA8497515.1"/>
    <property type="molecule type" value="Genomic_DNA"/>
</dbReference>
<dbReference type="InterPro" id="IPR021109">
    <property type="entry name" value="Peptidase_aspartic_dom_sf"/>
</dbReference>
<name>A0A5J4Z2I7_PORPP</name>
<protein>
    <submittedName>
        <fullName evidence="1">Uncharacterized protein</fullName>
    </submittedName>
</protein>
<dbReference type="CDD" id="cd00303">
    <property type="entry name" value="retropepsin_like"/>
    <property type="match status" value="1"/>
</dbReference>
<keyword evidence="2" id="KW-1185">Reference proteome</keyword>
<organism evidence="1 2">
    <name type="scientific">Porphyridium purpureum</name>
    <name type="common">Red alga</name>
    <name type="synonym">Porphyridium cruentum</name>
    <dbReference type="NCBI Taxonomy" id="35688"/>
    <lineage>
        <taxon>Eukaryota</taxon>
        <taxon>Rhodophyta</taxon>
        <taxon>Bangiophyceae</taxon>
        <taxon>Porphyridiales</taxon>
        <taxon>Porphyridiaceae</taxon>
        <taxon>Porphyridium</taxon>
    </lineage>
</organism>
<dbReference type="Proteomes" id="UP000324585">
    <property type="component" value="Unassembled WGS sequence"/>
</dbReference>
<dbReference type="OrthoDB" id="5591196at2759"/>
<gene>
    <name evidence="1" type="ORF">FVE85_5100</name>
</gene>
<accession>A0A5J4Z2I7</accession>
<evidence type="ECO:0000313" key="2">
    <source>
        <dbReference type="Proteomes" id="UP000324585"/>
    </source>
</evidence>